<evidence type="ECO:0000313" key="2">
    <source>
        <dbReference type="EMBL" id="KAL0479620.1"/>
    </source>
</evidence>
<reference evidence="2 3" key="1">
    <citation type="submission" date="2024-03" db="EMBL/GenBank/DDBJ databases">
        <title>The Acrasis kona genome and developmental transcriptomes reveal deep origins of eukaryotic multicellular pathways.</title>
        <authorList>
            <person name="Sheikh S."/>
            <person name="Fu C.-J."/>
            <person name="Brown M.W."/>
            <person name="Baldauf S.L."/>
        </authorList>
    </citation>
    <scope>NUCLEOTIDE SEQUENCE [LARGE SCALE GENOMIC DNA]</scope>
    <source>
        <strain evidence="2 3">ATCC MYA-3509</strain>
    </source>
</reference>
<name>A0AAW2YR52_9EUKA</name>
<keyword evidence="3" id="KW-1185">Reference proteome</keyword>
<dbReference type="Pfam" id="PF10263">
    <property type="entry name" value="SprT-like"/>
    <property type="match status" value="1"/>
</dbReference>
<dbReference type="AlphaFoldDB" id="A0AAW2YR52"/>
<evidence type="ECO:0000259" key="1">
    <source>
        <dbReference type="SMART" id="SM00731"/>
    </source>
</evidence>
<comment type="caution">
    <text evidence="2">The sequence shown here is derived from an EMBL/GenBank/DDBJ whole genome shotgun (WGS) entry which is preliminary data.</text>
</comment>
<dbReference type="SMART" id="SM00731">
    <property type="entry name" value="SprT"/>
    <property type="match status" value="1"/>
</dbReference>
<feature type="domain" description="SprT-like" evidence="1">
    <location>
        <begin position="213"/>
        <end position="389"/>
    </location>
</feature>
<dbReference type="GO" id="GO:0005634">
    <property type="term" value="C:nucleus"/>
    <property type="evidence" value="ECO:0007669"/>
    <property type="project" value="TreeGrafter"/>
</dbReference>
<dbReference type="PANTHER" id="PTHR23099:SF0">
    <property type="entry name" value="GERM CELL NUCLEAR ACIDIC PROTEIN"/>
    <property type="match status" value="1"/>
</dbReference>
<sequence length="445" mass="51603">MCNILPDGIDHKYIDEQLQTIPSQQDENEELNLNGDNSDAMIMSPPINNCKNRLSVYDDDIWNESLLNNKTPVRPVEIDLNKDMDITPSPSNQKSSIEVYDCEDDDKEYKRLSKRFSEQFISEDKHSTQKPAPVSRKLEYINISSDEEQEEYDFQEDSEEEYVEDEHEEFVVSDDEVDSEEEKENVYESKPPTKAVQRNVQNISGKEFQKRRDELIDLHYRDINKRVFNNRLPNMPVLPVSQIKEGNVKTPYLAWNKHLRTTAGVTRQFTTRNHRTGEISLSAAIELSDKVIDDLDRMRKTLAHEMCHVAAFCLNHVRGHGKTFFNYGSRVTNVYPEIPVTTCHSYEILYKFVYECQKCGSQVKRQSKSVNIETQVCGKVNCKGRFVLLRQTKGEDGKVVTSTPRGPSKYNIFVKENYNNIKMRNPGADKKQIMSILSQEYKKVK</sequence>
<proteinExistence type="predicted"/>
<dbReference type="PANTHER" id="PTHR23099">
    <property type="entry name" value="TRANSCRIPTIONAL REGULATOR"/>
    <property type="match status" value="1"/>
</dbReference>
<dbReference type="InterPro" id="IPR036910">
    <property type="entry name" value="HMG_box_dom_sf"/>
</dbReference>
<dbReference type="EMBL" id="JAOPGA020000580">
    <property type="protein sequence ID" value="KAL0479620.1"/>
    <property type="molecule type" value="Genomic_DNA"/>
</dbReference>
<protein>
    <recommendedName>
        <fullName evidence="1">SprT-like domain-containing protein</fullName>
    </recommendedName>
</protein>
<dbReference type="CDD" id="cd00084">
    <property type="entry name" value="HMG-box_SF"/>
    <property type="match status" value="1"/>
</dbReference>
<gene>
    <name evidence="2" type="ORF">AKO1_007707</name>
</gene>
<organism evidence="2 3">
    <name type="scientific">Acrasis kona</name>
    <dbReference type="NCBI Taxonomy" id="1008807"/>
    <lineage>
        <taxon>Eukaryota</taxon>
        <taxon>Discoba</taxon>
        <taxon>Heterolobosea</taxon>
        <taxon>Tetramitia</taxon>
        <taxon>Eutetramitia</taxon>
        <taxon>Acrasidae</taxon>
        <taxon>Acrasis</taxon>
    </lineage>
</organism>
<accession>A0AAW2YR52</accession>
<dbReference type="SUPFAM" id="SSF47095">
    <property type="entry name" value="HMG-box"/>
    <property type="match status" value="1"/>
</dbReference>
<dbReference type="GO" id="GO:0006950">
    <property type="term" value="P:response to stress"/>
    <property type="evidence" value="ECO:0007669"/>
    <property type="project" value="UniProtKB-ARBA"/>
</dbReference>
<evidence type="ECO:0000313" key="3">
    <source>
        <dbReference type="Proteomes" id="UP001431209"/>
    </source>
</evidence>
<dbReference type="InterPro" id="IPR006640">
    <property type="entry name" value="SprT-like_domain"/>
</dbReference>
<dbReference type="Proteomes" id="UP001431209">
    <property type="component" value="Unassembled WGS sequence"/>
</dbReference>